<feature type="transmembrane region" description="Helical" evidence="6">
    <location>
        <begin position="114"/>
        <end position="133"/>
    </location>
</feature>
<feature type="domain" description="HAMP" evidence="8">
    <location>
        <begin position="234"/>
        <end position="270"/>
    </location>
</feature>
<sequence length="554" mass="57283">MTFPFDSIATQRRVAGHLIVGLIWLLVPVVAAIGWLQGTETPWAVIAAAACAAPATAAWWFAGSTAFSRSLSGVVLMAQISLLVADGGAWQVDLHMAYFAALALLVVYNDWRVILAAAATVAVHHLALSYAVPSLVFGSSSLDRVVLHAVILAVEAGVLIAVTASIGAMFQVSERSLASAEAAMGDARASLATAEAARAAETAAQGRSIVVQSEARTEERSLVRDSFGTAIGLLARCDLVHRIDRQLPGEYGSLRDDYNAALGQLQSTVVLAATISETVRAGAAEVASNADDLSRRAEQQAASLEETAAALGEITATVRRTAEGARQARAAVGQTRCDAEQSGEVMRQAIAAMGGIEASSGRIGQIIGTIDEIAFQTNLLALNAGVEAARAGDAGRGFAVVASEVRALAQRSAEAAKEIKGLISASRAQVGDGVALVSRTGAVLERIVAQVSDIDAAVGAISASTHEQADGLDQVNAAVSQMDRITQQNAAMVVDTTATSHALTREADELSRLIARFHVDGADRAAAAPRRGDVPAPARDSFAAVVPFRKAGRG</sequence>
<evidence type="ECO:0000259" key="7">
    <source>
        <dbReference type="PROSITE" id="PS50111"/>
    </source>
</evidence>
<dbReference type="Gene3D" id="1.10.287.950">
    <property type="entry name" value="Methyl-accepting chemotaxis protein"/>
    <property type="match status" value="1"/>
</dbReference>
<dbReference type="GO" id="GO:0016020">
    <property type="term" value="C:membrane"/>
    <property type="evidence" value="ECO:0007669"/>
    <property type="project" value="UniProtKB-SubCell"/>
</dbReference>
<feature type="transmembrane region" description="Helical" evidence="6">
    <location>
        <begin position="14"/>
        <end position="36"/>
    </location>
</feature>
<organism evidence="9 10">
    <name type="scientific">Lichenibacterium minor</name>
    <dbReference type="NCBI Taxonomy" id="2316528"/>
    <lineage>
        <taxon>Bacteria</taxon>
        <taxon>Pseudomonadati</taxon>
        <taxon>Pseudomonadota</taxon>
        <taxon>Alphaproteobacteria</taxon>
        <taxon>Hyphomicrobiales</taxon>
        <taxon>Lichenihabitantaceae</taxon>
        <taxon>Lichenibacterium</taxon>
    </lineage>
</organism>
<dbReference type="OrthoDB" id="3289104at2"/>
<evidence type="ECO:0000313" key="9">
    <source>
        <dbReference type="EMBL" id="RYC30865.1"/>
    </source>
</evidence>
<dbReference type="AlphaFoldDB" id="A0A4Q2U7L6"/>
<keyword evidence="10" id="KW-1185">Reference proteome</keyword>
<evidence type="ECO:0000259" key="8">
    <source>
        <dbReference type="PROSITE" id="PS50885"/>
    </source>
</evidence>
<dbReference type="InterPro" id="IPR051310">
    <property type="entry name" value="MCP_chemotaxis"/>
</dbReference>
<dbReference type="PANTHER" id="PTHR43531">
    <property type="entry name" value="PROTEIN ICFG"/>
    <property type="match status" value="1"/>
</dbReference>
<dbReference type="GO" id="GO:0006935">
    <property type="term" value="P:chemotaxis"/>
    <property type="evidence" value="ECO:0007669"/>
    <property type="project" value="UniProtKB-KW"/>
</dbReference>
<gene>
    <name evidence="9" type="ORF">D3273_16910</name>
</gene>
<evidence type="ECO:0000256" key="1">
    <source>
        <dbReference type="ARBA" id="ARBA00004370"/>
    </source>
</evidence>
<reference evidence="9 10" key="1">
    <citation type="submission" date="2018-12" db="EMBL/GenBank/DDBJ databases">
        <authorList>
            <person name="Grouzdev D.S."/>
            <person name="Krutkina M.S."/>
        </authorList>
    </citation>
    <scope>NUCLEOTIDE SEQUENCE [LARGE SCALE GENOMIC DNA]</scope>
    <source>
        <strain evidence="9 10">RmlP026</strain>
    </source>
</reference>
<keyword evidence="6" id="KW-1133">Transmembrane helix</keyword>
<comment type="caution">
    <text evidence="9">The sequence shown here is derived from an EMBL/GenBank/DDBJ whole genome shotgun (WGS) entry which is preliminary data.</text>
</comment>
<keyword evidence="5" id="KW-0175">Coiled coil</keyword>
<dbReference type="SMART" id="SM00283">
    <property type="entry name" value="MA"/>
    <property type="match status" value="1"/>
</dbReference>
<name>A0A4Q2U7L6_9HYPH</name>
<feature type="coiled-coil region" evidence="5">
    <location>
        <begin position="287"/>
        <end position="314"/>
    </location>
</feature>
<dbReference type="Pfam" id="PF00015">
    <property type="entry name" value="MCPsignal"/>
    <property type="match status" value="1"/>
</dbReference>
<dbReference type="PROSITE" id="PS50111">
    <property type="entry name" value="CHEMOTAXIS_TRANSDUC_2"/>
    <property type="match status" value="1"/>
</dbReference>
<dbReference type="PANTHER" id="PTHR43531:SF11">
    <property type="entry name" value="METHYL-ACCEPTING CHEMOTAXIS PROTEIN 3"/>
    <property type="match status" value="1"/>
</dbReference>
<dbReference type="InterPro" id="IPR003660">
    <property type="entry name" value="HAMP_dom"/>
</dbReference>
<dbReference type="InterPro" id="IPR004090">
    <property type="entry name" value="Chemotax_Me-accpt_rcpt"/>
</dbReference>
<dbReference type="FunFam" id="1.10.287.950:FF:000001">
    <property type="entry name" value="Methyl-accepting chemotaxis sensory transducer"/>
    <property type="match status" value="1"/>
</dbReference>
<feature type="domain" description="Methyl-accepting transducer" evidence="7">
    <location>
        <begin position="275"/>
        <end position="504"/>
    </location>
</feature>
<dbReference type="SUPFAM" id="SSF58104">
    <property type="entry name" value="Methyl-accepting chemotaxis protein (MCP) signaling domain"/>
    <property type="match status" value="1"/>
</dbReference>
<feature type="transmembrane region" description="Helical" evidence="6">
    <location>
        <begin position="145"/>
        <end position="170"/>
    </location>
</feature>
<feature type="transmembrane region" description="Helical" evidence="6">
    <location>
        <begin position="67"/>
        <end position="85"/>
    </location>
</feature>
<dbReference type="PRINTS" id="PR00260">
    <property type="entry name" value="CHEMTRNSDUCR"/>
</dbReference>
<evidence type="ECO:0000256" key="6">
    <source>
        <dbReference type="SAM" id="Phobius"/>
    </source>
</evidence>
<evidence type="ECO:0000313" key="10">
    <source>
        <dbReference type="Proteomes" id="UP000290759"/>
    </source>
</evidence>
<keyword evidence="2" id="KW-0145">Chemotaxis</keyword>
<dbReference type="CDD" id="cd11386">
    <property type="entry name" value="MCP_signal"/>
    <property type="match status" value="1"/>
</dbReference>
<accession>A0A4Q2U7L6</accession>
<protein>
    <submittedName>
        <fullName evidence="9">Methyl-accepting chemotaxis protein</fullName>
    </submittedName>
</protein>
<evidence type="ECO:0000256" key="2">
    <source>
        <dbReference type="ARBA" id="ARBA00022500"/>
    </source>
</evidence>
<dbReference type="PROSITE" id="PS50885">
    <property type="entry name" value="HAMP"/>
    <property type="match status" value="1"/>
</dbReference>
<evidence type="ECO:0000256" key="4">
    <source>
        <dbReference type="PROSITE-ProRule" id="PRU00284"/>
    </source>
</evidence>
<proteinExistence type="inferred from homology"/>
<evidence type="ECO:0000256" key="3">
    <source>
        <dbReference type="ARBA" id="ARBA00029447"/>
    </source>
</evidence>
<dbReference type="GO" id="GO:0007165">
    <property type="term" value="P:signal transduction"/>
    <property type="evidence" value="ECO:0007669"/>
    <property type="project" value="UniProtKB-KW"/>
</dbReference>
<comment type="similarity">
    <text evidence="3">Belongs to the methyl-accepting chemotaxis (MCP) protein family.</text>
</comment>
<keyword evidence="6" id="KW-0812">Transmembrane</keyword>
<dbReference type="GO" id="GO:0004888">
    <property type="term" value="F:transmembrane signaling receptor activity"/>
    <property type="evidence" value="ECO:0007669"/>
    <property type="project" value="InterPro"/>
</dbReference>
<evidence type="ECO:0000256" key="5">
    <source>
        <dbReference type="SAM" id="Coils"/>
    </source>
</evidence>
<dbReference type="RefSeq" id="WP_129228064.1">
    <property type="nucleotide sequence ID" value="NZ_QYBB01000020.1"/>
</dbReference>
<comment type="subcellular location">
    <subcellularLocation>
        <location evidence="1">Membrane</location>
    </subcellularLocation>
</comment>
<feature type="transmembrane region" description="Helical" evidence="6">
    <location>
        <begin position="43"/>
        <end position="61"/>
    </location>
</feature>
<reference evidence="9 10" key="2">
    <citation type="submission" date="2019-02" db="EMBL/GenBank/DDBJ databases">
        <title>'Lichenibacterium ramalinii' gen. nov. sp. nov., 'Lichenibacterium minor' gen. nov. sp. nov.</title>
        <authorList>
            <person name="Pankratov T."/>
        </authorList>
    </citation>
    <scope>NUCLEOTIDE SEQUENCE [LARGE SCALE GENOMIC DNA]</scope>
    <source>
        <strain evidence="9 10">RmlP026</strain>
    </source>
</reference>
<dbReference type="InterPro" id="IPR004089">
    <property type="entry name" value="MCPsignal_dom"/>
</dbReference>
<keyword evidence="4" id="KW-0807">Transducer</keyword>
<keyword evidence="6" id="KW-0472">Membrane</keyword>
<dbReference type="EMBL" id="QYBB01000020">
    <property type="protein sequence ID" value="RYC30865.1"/>
    <property type="molecule type" value="Genomic_DNA"/>
</dbReference>
<dbReference type="Proteomes" id="UP000290759">
    <property type="component" value="Unassembled WGS sequence"/>
</dbReference>